<dbReference type="EMBL" id="BMUB01000015">
    <property type="protein sequence ID" value="GGU94097.1"/>
    <property type="molecule type" value="Genomic_DNA"/>
</dbReference>
<reference evidence="1" key="1">
    <citation type="journal article" date="2014" name="Int. J. Syst. Evol. Microbiol.">
        <title>Complete genome sequence of Corynebacterium casei LMG S-19264T (=DSM 44701T), isolated from a smear-ripened cheese.</title>
        <authorList>
            <consortium name="US DOE Joint Genome Institute (JGI-PGF)"/>
            <person name="Walter F."/>
            <person name="Albersmeier A."/>
            <person name="Kalinowski J."/>
            <person name="Ruckert C."/>
        </authorList>
    </citation>
    <scope>NUCLEOTIDE SEQUENCE</scope>
    <source>
        <strain evidence="1">JCM 4434</strain>
    </source>
</reference>
<comment type="caution">
    <text evidence="1">The sequence shown here is derived from an EMBL/GenBank/DDBJ whole genome shotgun (WGS) entry which is preliminary data.</text>
</comment>
<evidence type="ECO:0008006" key="3">
    <source>
        <dbReference type="Google" id="ProtNLM"/>
    </source>
</evidence>
<dbReference type="Proteomes" id="UP000610124">
    <property type="component" value="Unassembled WGS sequence"/>
</dbReference>
<evidence type="ECO:0000313" key="2">
    <source>
        <dbReference type="Proteomes" id="UP000610124"/>
    </source>
</evidence>
<proteinExistence type="predicted"/>
<reference evidence="1" key="2">
    <citation type="submission" date="2020-09" db="EMBL/GenBank/DDBJ databases">
        <authorList>
            <person name="Sun Q."/>
            <person name="Ohkuma M."/>
        </authorList>
    </citation>
    <scope>NUCLEOTIDE SEQUENCE</scope>
    <source>
        <strain evidence="1">JCM 4434</strain>
    </source>
</reference>
<sequence length="72" mass="7494">MPADPQKLIPQGGGDAATGHRCPGAGVMVGLLESLAPRLARLDYTVPDQDLTIALGRVIARPRSGFVINLTS</sequence>
<dbReference type="AlphaFoldDB" id="A0A8H9HYM5"/>
<evidence type="ECO:0000313" key="1">
    <source>
        <dbReference type="EMBL" id="GGU94097.1"/>
    </source>
</evidence>
<gene>
    <name evidence="1" type="ORF">GCM10010502_54870</name>
</gene>
<name>A0A8H9HYM5_KITAU</name>
<organism evidence="1 2">
    <name type="scientific">Kitasatospora aureofaciens</name>
    <name type="common">Streptomyces aureofaciens</name>
    <dbReference type="NCBI Taxonomy" id="1894"/>
    <lineage>
        <taxon>Bacteria</taxon>
        <taxon>Bacillati</taxon>
        <taxon>Actinomycetota</taxon>
        <taxon>Actinomycetes</taxon>
        <taxon>Kitasatosporales</taxon>
        <taxon>Streptomycetaceae</taxon>
        <taxon>Kitasatospora</taxon>
    </lineage>
</organism>
<protein>
    <recommendedName>
        <fullName evidence="3">Cytochrome P450</fullName>
    </recommendedName>
</protein>
<accession>A0A8H9HYM5</accession>